<gene>
    <name evidence="1" type="ORF">B0188_00735</name>
</gene>
<keyword evidence="2" id="KW-1185">Reference proteome</keyword>
<organism evidence="1 2">
    <name type="scientific">[Haemophilus] felis</name>
    <dbReference type="NCBI Taxonomy" id="123822"/>
    <lineage>
        <taxon>Bacteria</taxon>
        <taxon>Pseudomonadati</taxon>
        <taxon>Pseudomonadota</taxon>
        <taxon>Gammaproteobacteria</taxon>
        <taxon>Pasteurellales</taxon>
        <taxon>Pasteurellaceae</taxon>
    </lineage>
</organism>
<dbReference type="InterPro" id="IPR010069">
    <property type="entry name" value="CdiA_FHA1_rpt"/>
</dbReference>
<reference evidence="1 2" key="1">
    <citation type="submission" date="2017-02" db="EMBL/GenBank/DDBJ databases">
        <title>Draft genome sequence of Haemophilus felis CCUG 31170 type strain.</title>
        <authorList>
            <person name="Engstrom-Jakobsson H."/>
            <person name="Salva-Serra F."/>
            <person name="Thorell K."/>
            <person name="Gonzales-Siles L."/>
            <person name="Karlsson R."/>
            <person name="Boulund F."/>
            <person name="Engstrand L."/>
            <person name="Kristiansson E."/>
            <person name="Moore E."/>
        </authorList>
    </citation>
    <scope>NUCLEOTIDE SEQUENCE [LARGE SCALE GENOMIC DNA]</scope>
    <source>
        <strain evidence="1 2">CCUG 31170</strain>
    </source>
</reference>
<dbReference type="NCBIfam" id="TIGR01731">
    <property type="entry name" value="fil_hemag_20aa"/>
    <property type="match status" value="1"/>
</dbReference>
<name>A0A1T0BCX7_9PAST</name>
<evidence type="ECO:0000313" key="1">
    <source>
        <dbReference type="EMBL" id="OOS07631.1"/>
    </source>
</evidence>
<proteinExistence type="predicted"/>
<protein>
    <submittedName>
        <fullName evidence="1">Uncharacterized protein</fullName>
    </submittedName>
</protein>
<dbReference type="Proteomes" id="UP000190023">
    <property type="component" value="Unassembled WGS sequence"/>
</dbReference>
<evidence type="ECO:0000313" key="2">
    <source>
        <dbReference type="Proteomes" id="UP000190023"/>
    </source>
</evidence>
<comment type="caution">
    <text evidence="1">The sequence shown here is derived from an EMBL/GenBank/DDBJ whole genome shotgun (WGS) entry which is preliminary data.</text>
</comment>
<dbReference type="AlphaFoldDB" id="A0A1T0BCX7"/>
<accession>A0A1T0BCX7</accession>
<sequence length="172" mass="19130">MAQLTSDIIWLENETIKPPDGRVETVLKPKVYMRIRNNDLNAQGALLSGAKININADLVNNRGGIIAGRETLLINSENLHNLKGNLRSRHILVDTKQDILNMGEMRAEKTLSLKACGSITSRSELNGSENEQGNVKNIDRLAGMYITGDSEGVLALDIHNAFYYCNLFKKYN</sequence>
<dbReference type="EMBL" id="MUYB01000001">
    <property type="protein sequence ID" value="OOS07631.1"/>
    <property type="molecule type" value="Genomic_DNA"/>
</dbReference>
<dbReference type="OrthoDB" id="2664633at2"/>
<dbReference type="STRING" id="123822.B0188_00735"/>